<dbReference type="InterPro" id="IPR050398">
    <property type="entry name" value="HssS/ArlS-like"/>
</dbReference>
<dbReference type="GO" id="GO:0005886">
    <property type="term" value="C:plasma membrane"/>
    <property type="evidence" value="ECO:0007669"/>
    <property type="project" value="UniProtKB-SubCell"/>
</dbReference>
<dbReference type="GO" id="GO:0005524">
    <property type="term" value="F:ATP binding"/>
    <property type="evidence" value="ECO:0007669"/>
    <property type="project" value="UniProtKB-KW"/>
</dbReference>
<evidence type="ECO:0000256" key="12">
    <source>
        <dbReference type="ARBA" id="ARBA00023136"/>
    </source>
</evidence>
<comment type="catalytic activity">
    <reaction evidence="1">
        <text>ATP + protein L-histidine = ADP + protein N-phospho-L-histidine.</text>
        <dbReference type="EC" id="2.7.13.3"/>
    </reaction>
</comment>
<dbReference type="SMART" id="SM00304">
    <property type="entry name" value="HAMP"/>
    <property type="match status" value="1"/>
</dbReference>
<feature type="transmembrane region" description="Helical" evidence="15">
    <location>
        <begin position="6"/>
        <end position="27"/>
    </location>
</feature>
<comment type="caution">
    <text evidence="18">The sequence shown here is derived from an EMBL/GenBank/DDBJ whole genome shotgun (WGS) entry which is preliminary data.</text>
</comment>
<evidence type="ECO:0000259" key="17">
    <source>
        <dbReference type="PROSITE" id="PS50885"/>
    </source>
</evidence>
<evidence type="ECO:0000256" key="11">
    <source>
        <dbReference type="ARBA" id="ARBA00023026"/>
    </source>
</evidence>
<sequence>MIRSLYSRVILTFMGAVIVGLISAFYLTNWFFRDQVIHTINDELLQNAKDLVETYGMTRGVEVDKFLRAHYSVRGNVVTLIDASGQRYRFDDQLSENVKPIPEEAIRRVLDGQPYQSNEEEPESLLAGYPLSAEDRKYALFVQPGELHMAYLIRRMVLTSLAIVLIVGSLLLAVAARYLVQPLKRMTWATQRLAKGDFNVNLEWKPRKDELGELAQSFSHMASELGQMEQMRRDFVSNVSHEIQSPLTSIAGFSKVLRSRPMPEEERNRYLDIITTESERLSRLSDNLLKLASLDSEHHPFHPRTYGLDEQLRRVIVSLEPQWTAKKQKLELKLPSVKVAADEDQLNQVWINLLGNASKFTPEEGTIRITLQPLTDRVRVRIEDNGIGITPEEQARIFDRFYKADRSHNRAQGGSGLGLAIAKRIVELHRGTIEVSSRPGVSTVFTVTLPSVSVKRG</sequence>
<reference evidence="18" key="1">
    <citation type="submission" date="2021-06" db="EMBL/GenBank/DDBJ databases">
        <authorList>
            <person name="Criscuolo A."/>
        </authorList>
    </citation>
    <scope>NUCLEOTIDE SEQUENCE</scope>
    <source>
        <strain evidence="18">CIP111600</strain>
    </source>
</reference>
<dbReference type="InterPro" id="IPR003594">
    <property type="entry name" value="HATPase_dom"/>
</dbReference>
<comment type="subcellular location">
    <subcellularLocation>
        <location evidence="2">Cell membrane</location>
        <topology evidence="2">Multi-pass membrane protein</topology>
    </subcellularLocation>
</comment>
<dbReference type="CDD" id="cd00082">
    <property type="entry name" value="HisKA"/>
    <property type="match status" value="1"/>
</dbReference>
<evidence type="ECO:0000313" key="18">
    <source>
        <dbReference type="EMBL" id="CAG7603718.1"/>
    </source>
</evidence>
<dbReference type="CDD" id="cd06225">
    <property type="entry name" value="HAMP"/>
    <property type="match status" value="1"/>
</dbReference>
<keyword evidence="10" id="KW-0902">Two-component regulatory system</keyword>
<dbReference type="PANTHER" id="PTHR45528">
    <property type="entry name" value="SENSOR HISTIDINE KINASE CPXA"/>
    <property type="match status" value="1"/>
</dbReference>
<keyword evidence="8" id="KW-0418">Kinase</keyword>
<evidence type="ECO:0000313" key="19">
    <source>
        <dbReference type="Proteomes" id="UP000693672"/>
    </source>
</evidence>
<dbReference type="Pfam" id="PF02518">
    <property type="entry name" value="HATPase_c"/>
    <property type="match status" value="1"/>
</dbReference>
<evidence type="ECO:0000256" key="3">
    <source>
        <dbReference type="ARBA" id="ARBA00012438"/>
    </source>
</evidence>
<organism evidence="18 19">
    <name type="scientific">Paenibacillus solanacearum</name>
    <dbReference type="NCBI Taxonomy" id="2048548"/>
    <lineage>
        <taxon>Bacteria</taxon>
        <taxon>Bacillati</taxon>
        <taxon>Bacillota</taxon>
        <taxon>Bacilli</taxon>
        <taxon>Bacillales</taxon>
        <taxon>Paenibacillaceae</taxon>
        <taxon>Paenibacillus</taxon>
    </lineage>
</organism>
<evidence type="ECO:0000256" key="7">
    <source>
        <dbReference type="ARBA" id="ARBA00022741"/>
    </source>
</evidence>
<evidence type="ECO:0000256" key="4">
    <source>
        <dbReference type="ARBA" id="ARBA00022475"/>
    </source>
</evidence>
<evidence type="ECO:0000259" key="16">
    <source>
        <dbReference type="PROSITE" id="PS50109"/>
    </source>
</evidence>
<keyword evidence="19" id="KW-1185">Reference proteome</keyword>
<keyword evidence="6 18" id="KW-0808">Transferase</keyword>
<dbReference type="InterPro" id="IPR003660">
    <property type="entry name" value="HAMP_dom"/>
</dbReference>
<keyword evidence="7" id="KW-0547">Nucleotide-binding</keyword>
<dbReference type="GO" id="GO:0000155">
    <property type="term" value="F:phosphorelay sensor kinase activity"/>
    <property type="evidence" value="ECO:0007669"/>
    <property type="project" value="InterPro"/>
</dbReference>
<dbReference type="EC" id="2.7.13.3" evidence="3"/>
<dbReference type="CDD" id="cd16922">
    <property type="entry name" value="HATPase_EvgS-ArcB-TorS-like"/>
    <property type="match status" value="1"/>
</dbReference>
<dbReference type="InterPro" id="IPR005467">
    <property type="entry name" value="His_kinase_dom"/>
</dbReference>
<evidence type="ECO:0000256" key="9">
    <source>
        <dbReference type="ARBA" id="ARBA00022840"/>
    </source>
</evidence>
<dbReference type="EMBL" id="CAJVAS010000002">
    <property type="protein sequence ID" value="CAG7603718.1"/>
    <property type="molecule type" value="Genomic_DNA"/>
</dbReference>
<evidence type="ECO:0000256" key="14">
    <source>
        <dbReference type="ARBA" id="ARBA00040841"/>
    </source>
</evidence>
<feature type="domain" description="HAMP" evidence="17">
    <location>
        <begin position="177"/>
        <end position="230"/>
    </location>
</feature>
<dbReference type="InterPro" id="IPR003661">
    <property type="entry name" value="HisK_dim/P_dom"/>
</dbReference>
<dbReference type="Proteomes" id="UP000693672">
    <property type="component" value="Unassembled WGS sequence"/>
</dbReference>
<dbReference type="Pfam" id="PF00512">
    <property type="entry name" value="HisKA"/>
    <property type="match status" value="1"/>
</dbReference>
<gene>
    <name evidence="18" type="primary">hssS</name>
    <name evidence="18" type="ORF">PAESOLCIP111_00625</name>
</gene>
<keyword evidence="9" id="KW-0067">ATP-binding</keyword>
<evidence type="ECO:0000256" key="6">
    <source>
        <dbReference type="ARBA" id="ARBA00022679"/>
    </source>
</evidence>
<keyword evidence="15" id="KW-1133">Transmembrane helix</keyword>
<evidence type="ECO:0000256" key="10">
    <source>
        <dbReference type="ARBA" id="ARBA00023012"/>
    </source>
</evidence>
<feature type="transmembrane region" description="Helical" evidence="15">
    <location>
        <begin position="157"/>
        <end position="180"/>
    </location>
</feature>
<comment type="function">
    <text evidence="13">Member of the two-component regulatory system HssS/HssR involved in intracellular heme homeostasis and tempering of staphylococcal virulence. HssS functions as a heme sensor histidine kinase which is autophosphorylated at a histidine residue and transfers its phosphate group to an aspartate residue of HssR. HssR/HssS activates the expression of hrtAB, an efflux pump, in response to extracellular heme, hemin, hemoglobin or blood.</text>
</comment>
<dbReference type="PANTHER" id="PTHR45528:SF11">
    <property type="entry name" value="HISTIDINE KINASE"/>
    <property type="match status" value="1"/>
</dbReference>
<evidence type="ECO:0000256" key="8">
    <source>
        <dbReference type="ARBA" id="ARBA00022777"/>
    </source>
</evidence>
<evidence type="ECO:0000256" key="13">
    <source>
        <dbReference type="ARBA" id="ARBA00037219"/>
    </source>
</evidence>
<dbReference type="FunFam" id="3.30.565.10:FF:000006">
    <property type="entry name" value="Sensor histidine kinase WalK"/>
    <property type="match status" value="1"/>
</dbReference>
<keyword evidence="15" id="KW-0812">Transmembrane</keyword>
<dbReference type="SMART" id="SM00388">
    <property type="entry name" value="HisKA"/>
    <property type="match status" value="1"/>
</dbReference>
<evidence type="ECO:0000256" key="5">
    <source>
        <dbReference type="ARBA" id="ARBA00022553"/>
    </source>
</evidence>
<dbReference type="SMART" id="SM00387">
    <property type="entry name" value="HATPase_c"/>
    <property type="match status" value="1"/>
</dbReference>
<protein>
    <recommendedName>
        <fullName evidence="14">Heme sensor protein HssS</fullName>
        <ecNumber evidence="3">2.7.13.3</ecNumber>
    </recommendedName>
</protein>
<evidence type="ECO:0000256" key="15">
    <source>
        <dbReference type="SAM" id="Phobius"/>
    </source>
</evidence>
<accession>A0A916JUA0</accession>
<dbReference type="FunFam" id="1.10.287.130:FF:000001">
    <property type="entry name" value="Two-component sensor histidine kinase"/>
    <property type="match status" value="1"/>
</dbReference>
<dbReference type="RefSeq" id="WP_218090460.1">
    <property type="nucleotide sequence ID" value="NZ_CAJVAS010000002.1"/>
</dbReference>
<keyword evidence="11" id="KW-0843">Virulence</keyword>
<dbReference type="PROSITE" id="PS50109">
    <property type="entry name" value="HIS_KIN"/>
    <property type="match status" value="1"/>
</dbReference>
<evidence type="ECO:0000256" key="2">
    <source>
        <dbReference type="ARBA" id="ARBA00004651"/>
    </source>
</evidence>
<evidence type="ECO:0000256" key="1">
    <source>
        <dbReference type="ARBA" id="ARBA00000085"/>
    </source>
</evidence>
<feature type="domain" description="Histidine kinase" evidence="16">
    <location>
        <begin position="238"/>
        <end position="453"/>
    </location>
</feature>
<name>A0A916JUA0_9BACL</name>
<dbReference type="Pfam" id="PF00672">
    <property type="entry name" value="HAMP"/>
    <property type="match status" value="1"/>
</dbReference>
<keyword evidence="12 15" id="KW-0472">Membrane</keyword>
<keyword evidence="5" id="KW-0597">Phosphoprotein</keyword>
<dbReference type="AlphaFoldDB" id="A0A916JUA0"/>
<keyword evidence="4" id="KW-1003">Cell membrane</keyword>
<proteinExistence type="predicted"/>
<dbReference type="PROSITE" id="PS50885">
    <property type="entry name" value="HAMP"/>
    <property type="match status" value="1"/>
</dbReference>